<protein>
    <submittedName>
        <fullName evidence="2">Acetyltransferase</fullName>
    </submittedName>
</protein>
<dbReference type="Proteomes" id="UP001482513">
    <property type="component" value="Unassembled WGS sequence"/>
</dbReference>
<comment type="caution">
    <text evidence="2">The sequence shown here is derived from an EMBL/GenBank/DDBJ whole genome shotgun (WGS) entry which is preliminary data.</text>
</comment>
<evidence type="ECO:0000313" key="2">
    <source>
        <dbReference type="EMBL" id="MEP0949969.1"/>
    </source>
</evidence>
<keyword evidence="3" id="KW-1185">Reference proteome</keyword>
<evidence type="ECO:0000256" key="1">
    <source>
        <dbReference type="SAM" id="MobiDB-lite"/>
    </source>
</evidence>
<dbReference type="RefSeq" id="WP_190521441.1">
    <property type="nucleotide sequence ID" value="NZ_JAMPKX010000017.1"/>
</dbReference>
<reference evidence="2 3" key="1">
    <citation type="submission" date="2022-04" db="EMBL/GenBank/DDBJ databases">
        <title>Positive selection, recombination, and allopatry shape intraspecific diversity of widespread and dominant cyanobacteria.</title>
        <authorList>
            <person name="Wei J."/>
            <person name="Shu W."/>
            <person name="Hu C."/>
        </authorList>
    </citation>
    <scope>NUCLEOTIDE SEQUENCE [LARGE SCALE GENOMIC DNA]</scope>
    <source>
        <strain evidence="2 3">DQ-A4</strain>
    </source>
</reference>
<sequence>MFVKDAQDQTLIKVLDVTDLIDPQNNQIQGQQQAGEEEQPPQAYEKSRLQFPSGEALPECWTNPDYKLQQSPTPQA</sequence>
<feature type="region of interest" description="Disordered" evidence="1">
    <location>
        <begin position="24"/>
        <end position="76"/>
    </location>
</feature>
<proteinExistence type="predicted"/>
<dbReference type="EMBL" id="JAMPKX010000017">
    <property type="protein sequence ID" value="MEP0949969.1"/>
    <property type="molecule type" value="Genomic_DNA"/>
</dbReference>
<evidence type="ECO:0000313" key="3">
    <source>
        <dbReference type="Proteomes" id="UP001482513"/>
    </source>
</evidence>
<organism evidence="2 3">
    <name type="scientific">Leptolyngbya subtilissima DQ-A4</name>
    <dbReference type="NCBI Taxonomy" id="2933933"/>
    <lineage>
        <taxon>Bacteria</taxon>
        <taxon>Bacillati</taxon>
        <taxon>Cyanobacteriota</taxon>
        <taxon>Cyanophyceae</taxon>
        <taxon>Leptolyngbyales</taxon>
        <taxon>Leptolyngbyaceae</taxon>
        <taxon>Leptolyngbya group</taxon>
        <taxon>Leptolyngbya</taxon>
    </lineage>
</organism>
<accession>A0ABV0KBI8</accession>
<gene>
    <name evidence="2" type="ORF">NC992_24065</name>
</gene>
<name>A0ABV0KBI8_9CYAN</name>
<feature type="compositionally biased region" description="Low complexity" evidence="1">
    <location>
        <begin position="24"/>
        <end position="34"/>
    </location>
</feature>